<reference evidence="2" key="1">
    <citation type="submission" date="2024-07" db="EMBL/GenBank/DDBJ databases">
        <title>Complete genome sequence of Verrucomicrobiaceae bacterium NT6N.</title>
        <authorList>
            <person name="Huang C."/>
            <person name="Takami H."/>
            <person name="Hamasaki K."/>
        </authorList>
    </citation>
    <scope>NUCLEOTIDE SEQUENCE</scope>
    <source>
        <strain evidence="2">NT6N</strain>
    </source>
</reference>
<dbReference type="Pfam" id="PF10825">
    <property type="entry name" value="DUF2752"/>
    <property type="match status" value="1"/>
</dbReference>
<proteinExistence type="predicted"/>
<organism evidence="2">
    <name type="scientific">Oceaniferula spumae</name>
    <dbReference type="NCBI Taxonomy" id="2979115"/>
    <lineage>
        <taxon>Bacteria</taxon>
        <taxon>Pseudomonadati</taxon>
        <taxon>Verrucomicrobiota</taxon>
        <taxon>Verrucomicrobiia</taxon>
        <taxon>Verrucomicrobiales</taxon>
        <taxon>Verrucomicrobiaceae</taxon>
        <taxon>Oceaniferula</taxon>
    </lineage>
</organism>
<evidence type="ECO:0000313" key="2">
    <source>
        <dbReference type="EMBL" id="BDS05291.1"/>
    </source>
</evidence>
<dbReference type="InterPro" id="IPR021215">
    <property type="entry name" value="DUF2752"/>
</dbReference>
<accession>A0AAT9FH20</accession>
<gene>
    <name evidence="2" type="ORF">NT6N_03310</name>
</gene>
<name>A0AAT9FH20_9BACT</name>
<sequence length="154" mass="17056">MTRSKDGMKATDSHESDRTRRSHIRLLSLLLEDRKLGWAMLGGGLGYLILSLTGLNFYICPVRALTGLKCPGCGLTSGSKALLAGNWHEAIQHHWFTPVFVVFWIAVGIGLIAPPPAREKFLGWVRTSERITRWPAVLGIALIIYTLTRNMLGS</sequence>
<evidence type="ECO:0008006" key="3">
    <source>
        <dbReference type="Google" id="ProtNLM"/>
    </source>
</evidence>
<feature type="transmembrane region" description="Helical" evidence="1">
    <location>
        <begin position="95"/>
        <end position="113"/>
    </location>
</feature>
<keyword evidence="1" id="KW-0812">Transmembrane</keyword>
<evidence type="ECO:0000256" key="1">
    <source>
        <dbReference type="SAM" id="Phobius"/>
    </source>
</evidence>
<dbReference type="EMBL" id="AP026866">
    <property type="protein sequence ID" value="BDS05291.1"/>
    <property type="molecule type" value="Genomic_DNA"/>
</dbReference>
<dbReference type="AlphaFoldDB" id="A0AAT9FH20"/>
<dbReference type="KEGG" id="osu:NT6N_03310"/>
<protein>
    <recommendedName>
        <fullName evidence="3">DUF2752 domain-containing protein</fullName>
    </recommendedName>
</protein>
<feature type="transmembrane region" description="Helical" evidence="1">
    <location>
        <begin position="134"/>
        <end position="152"/>
    </location>
</feature>
<feature type="transmembrane region" description="Helical" evidence="1">
    <location>
        <begin position="36"/>
        <end position="59"/>
    </location>
</feature>
<keyword evidence="1" id="KW-1133">Transmembrane helix</keyword>
<keyword evidence="1" id="KW-0472">Membrane</keyword>